<evidence type="ECO:0000313" key="2">
    <source>
        <dbReference type="EMBL" id="RDW27644.1"/>
    </source>
</evidence>
<dbReference type="SMART" id="SM00175">
    <property type="entry name" value="RAB"/>
    <property type="match status" value="1"/>
</dbReference>
<accession>A0A371CBG6</accession>
<dbReference type="PANTHER" id="PTHR47979">
    <property type="entry name" value="DRAB11-RELATED"/>
    <property type="match status" value="1"/>
</dbReference>
<dbReference type="GO" id="GO:0005525">
    <property type="term" value="F:GTP binding"/>
    <property type="evidence" value="ECO:0007669"/>
    <property type="project" value="InterPro"/>
</dbReference>
<dbReference type="NCBIfam" id="TIGR00231">
    <property type="entry name" value="small_GTP"/>
    <property type="match status" value="1"/>
</dbReference>
<dbReference type="InterPro" id="IPR050209">
    <property type="entry name" value="Rab_GTPases_membrane_traffic"/>
</dbReference>
<comment type="similarity">
    <text evidence="1">Belongs to the small GTPase superfamily. Rab family.</text>
</comment>
<dbReference type="EMBL" id="KZ858960">
    <property type="protein sequence ID" value="RDW27644.1"/>
    <property type="molecule type" value="Genomic_DNA"/>
</dbReference>
<reference evidence="2 3" key="1">
    <citation type="submission" date="2018-07" db="EMBL/GenBank/DDBJ databases">
        <title>Draft Genome Assemblies for Five Robust Yarrowia lipolytica Strains Exhibiting High Lipid Production and Pentose Sugar Utilization and Sugar Alcohol Secretion from Undetoxified Lignocellulosic Biomass Hydrolysates.</title>
        <authorList>
            <consortium name="DOE Joint Genome Institute"/>
            <person name="Walker C."/>
            <person name="Ryu S."/>
            <person name="Na H."/>
            <person name="Zane M."/>
            <person name="LaButti K."/>
            <person name="Lipzen A."/>
            <person name="Haridas S."/>
            <person name="Barry K."/>
            <person name="Grigoriev I.V."/>
            <person name="Quarterman J."/>
            <person name="Slininger P."/>
            <person name="Dien B."/>
            <person name="Trinh C.T."/>
        </authorList>
    </citation>
    <scope>NUCLEOTIDE SEQUENCE [LARGE SCALE GENOMIC DNA]</scope>
    <source>
        <strain evidence="2 3">YB392</strain>
    </source>
</reference>
<dbReference type="AlphaFoldDB" id="A0A371CBG6"/>
<dbReference type="InterPro" id="IPR001806">
    <property type="entry name" value="Small_GTPase"/>
</dbReference>
<dbReference type="Proteomes" id="UP000256601">
    <property type="component" value="Unassembled WGS sequence"/>
</dbReference>
<dbReference type="SMART" id="SM00173">
    <property type="entry name" value="RAS"/>
    <property type="match status" value="1"/>
</dbReference>
<dbReference type="PRINTS" id="PR00449">
    <property type="entry name" value="RASTRNSFRMNG"/>
</dbReference>
<dbReference type="CDD" id="cd00154">
    <property type="entry name" value="Rab"/>
    <property type="match status" value="1"/>
</dbReference>
<dbReference type="Gene3D" id="3.40.50.300">
    <property type="entry name" value="P-loop containing nucleotide triphosphate hydrolases"/>
    <property type="match status" value="1"/>
</dbReference>
<proteinExistence type="inferred from homology"/>
<dbReference type="VEuPathDB" id="FungiDB:YALI0_F23529g"/>
<gene>
    <name evidence="2" type="ORF">B0I71DRAFT_128698</name>
</gene>
<evidence type="ECO:0000313" key="3">
    <source>
        <dbReference type="Proteomes" id="UP000256601"/>
    </source>
</evidence>
<dbReference type="OMA" id="TNATHAC"/>
<dbReference type="InterPro" id="IPR005225">
    <property type="entry name" value="Small_GTP-bd"/>
</dbReference>
<dbReference type="SMART" id="SM00176">
    <property type="entry name" value="RAN"/>
    <property type="match status" value="1"/>
</dbReference>
<dbReference type="PROSITE" id="PS51420">
    <property type="entry name" value="RHO"/>
    <property type="match status" value="1"/>
</dbReference>
<protein>
    <submittedName>
        <fullName evidence="2">Ras family-domain-containing protein</fullName>
    </submittedName>
</protein>
<dbReference type="InterPro" id="IPR027417">
    <property type="entry name" value="P-loop_NTPase"/>
</dbReference>
<dbReference type="SUPFAM" id="SSF52540">
    <property type="entry name" value="P-loop containing nucleoside triphosphate hydrolases"/>
    <property type="match status" value="1"/>
</dbReference>
<name>A0A371CBG6_YARLL</name>
<dbReference type="SMART" id="SM00174">
    <property type="entry name" value="RHO"/>
    <property type="match status" value="1"/>
</dbReference>
<dbReference type="OrthoDB" id="9989112at2759"/>
<sequence length="213" mass="23567">MSWDYIAKIVMIGDSACGKSSLTLRLTDDTFSEFHDVTIAAEIGSKVVDIDGKEKMKLQIWDTAGQEHFRAVTRSYFRNAAGCLLVYDITRPKTFANVQMWLGELRDQADEDIIIMLVGNKTDVGARQVEAEEARKWADENGLAGFIETSAKTGDQVLEAYQRVAQKIHSNIKTGKTNINDKRYGVRATTTGGAQQLNLDEGDVKKSGYSACC</sequence>
<organism evidence="2 3">
    <name type="scientific">Yarrowia lipolytica</name>
    <name type="common">Candida lipolytica</name>
    <dbReference type="NCBI Taxonomy" id="4952"/>
    <lineage>
        <taxon>Eukaryota</taxon>
        <taxon>Fungi</taxon>
        <taxon>Dikarya</taxon>
        <taxon>Ascomycota</taxon>
        <taxon>Saccharomycotina</taxon>
        <taxon>Dipodascomycetes</taxon>
        <taxon>Dipodascales</taxon>
        <taxon>Dipodascales incertae sedis</taxon>
        <taxon>Yarrowia</taxon>
    </lineage>
</organism>
<dbReference type="FunFam" id="3.40.50.300:FF:001537">
    <property type="entry name" value="Secretion related GTPase SrgD"/>
    <property type="match status" value="1"/>
</dbReference>
<dbReference type="Pfam" id="PF00071">
    <property type="entry name" value="Ras"/>
    <property type="match status" value="1"/>
</dbReference>
<dbReference type="VEuPathDB" id="FungiDB:YALI1_F30852g"/>
<dbReference type="PROSITE" id="PS51421">
    <property type="entry name" value="RAS"/>
    <property type="match status" value="1"/>
</dbReference>
<dbReference type="PROSITE" id="PS51419">
    <property type="entry name" value="RAB"/>
    <property type="match status" value="1"/>
</dbReference>
<evidence type="ECO:0000256" key="1">
    <source>
        <dbReference type="ARBA" id="ARBA00006270"/>
    </source>
</evidence>
<dbReference type="GO" id="GO:0003924">
    <property type="term" value="F:GTPase activity"/>
    <property type="evidence" value="ECO:0007669"/>
    <property type="project" value="InterPro"/>
</dbReference>